<evidence type="ECO:0000256" key="4">
    <source>
        <dbReference type="ARBA" id="ARBA00022840"/>
    </source>
</evidence>
<dbReference type="SUPFAM" id="SSF50249">
    <property type="entry name" value="Nucleic acid-binding proteins"/>
    <property type="match status" value="1"/>
</dbReference>
<keyword evidence="2" id="KW-0436">Ligase</keyword>
<dbReference type="OMA" id="LCGWVDR"/>
<proteinExistence type="inferred from homology"/>
<keyword evidence="5" id="KW-0648">Protein biosynthesis</keyword>
<dbReference type="Gene3D" id="3.30.1360.30">
    <property type="entry name" value="GAD-like domain"/>
    <property type="match status" value="1"/>
</dbReference>
<dbReference type="InterPro" id="IPR006195">
    <property type="entry name" value="aa-tRNA-synth_II"/>
</dbReference>
<evidence type="ECO:0000256" key="1">
    <source>
        <dbReference type="ARBA" id="ARBA00006303"/>
    </source>
</evidence>
<comment type="similarity">
    <text evidence="1">Belongs to the class-II aminoacyl-tRNA synthetase family. Type 1 subfamily.</text>
</comment>
<reference evidence="9" key="1">
    <citation type="submission" date="2022-11" db="UniProtKB">
        <authorList>
            <consortium name="WormBaseParasite"/>
        </authorList>
    </citation>
    <scope>IDENTIFICATION</scope>
</reference>
<dbReference type="PRINTS" id="PR01042">
    <property type="entry name" value="TRNASYNTHASP"/>
</dbReference>
<feature type="domain" description="Aminoacyl-transfer RNA synthetases class-II family profile" evidence="7">
    <location>
        <begin position="176"/>
        <end position="594"/>
    </location>
</feature>
<evidence type="ECO:0000259" key="7">
    <source>
        <dbReference type="PROSITE" id="PS50862"/>
    </source>
</evidence>
<evidence type="ECO:0000256" key="3">
    <source>
        <dbReference type="ARBA" id="ARBA00022741"/>
    </source>
</evidence>
<dbReference type="Proteomes" id="UP000887565">
    <property type="component" value="Unplaced"/>
</dbReference>
<dbReference type="InterPro" id="IPR004115">
    <property type="entry name" value="GAD-like_sf"/>
</dbReference>
<dbReference type="Pfam" id="PF00152">
    <property type="entry name" value="tRNA-synt_2"/>
    <property type="match status" value="1"/>
</dbReference>
<dbReference type="GO" id="GO:0005524">
    <property type="term" value="F:ATP binding"/>
    <property type="evidence" value="ECO:0007669"/>
    <property type="project" value="UniProtKB-KW"/>
</dbReference>
<dbReference type="CDD" id="cd04317">
    <property type="entry name" value="EcAspRS_like_N"/>
    <property type="match status" value="1"/>
</dbReference>
<dbReference type="NCBIfam" id="TIGR00459">
    <property type="entry name" value="aspS_bact"/>
    <property type="match status" value="1"/>
</dbReference>
<sequence>MLDKIWKIPFRSLNFSSVSIYRNLPQELDLYAYRTHNCGQLKLQNVGQTVKICGWLRHKRFPKFLVVGDVYGSVQIFNDSKDQHVLNSIKHLNAESVVEIEGQVVERPAKDVNRDMVTGEIEIRLKSLKILNSCKHPLPVDVNDFVTPNQLPRMKYRYLDLRRATLQKTLRFRAQLVRKMRQFLGIFDSQNSMNSDDHQFVEVETPTLFRRTPGGAQEFIVPSSTEPGKFYSLPQSPQQFKQLLMVAGLDKYYQIARCYRDEGSKSDRQPEFTQLDIELSFTDQEKVMRLIEDVIKHSFPDHLRKIYADPKFSRMTYEKAMLNYGTDKPDLRFDWQINEAKNRNEEHSSVLYLNMPNFKDTVNPDVLENWRSKISEQFAGCVADFVCFRRIDERFEILGDSNVSLKDFAFNAIENYSTTFGVAINGKFSVKNCFFVLKTLGLLRTWAADYLENDLNCSVRRDDIKFLWVTDFPLFLPADDFSGKWESAHHPFTAPLNETLDSMRQKSPGKLIGQHYDLVLNGTELGGGSVRIHQPDLQRYVLEEILRENCQEMRHLLEAFEYGAPPHGGFAIGLDRYVSLLLKTESIRDVIAFPKVTDGRDLMTNAPSEVKDETLRRYHISIDRSSLKTKGAASVISQDFELLGEIKV</sequence>
<dbReference type="PROSITE" id="PS50862">
    <property type="entry name" value="AA_TRNA_LIGASE_II"/>
    <property type="match status" value="1"/>
</dbReference>
<organism evidence="8 9">
    <name type="scientific">Romanomermis culicivorax</name>
    <name type="common">Nematode worm</name>
    <dbReference type="NCBI Taxonomy" id="13658"/>
    <lineage>
        <taxon>Eukaryota</taxon>
        <taxon>Metazoa</taxon>
        <taxon>Ecdysozoa</taxon>
        <taxon>Nematoda</taxon>
        <taxon>Enoplea</taxon>
        <taxon>Dorylaimia</taxon>
        <taxon>Mermithida</taxon>
        <taxon>Mermithoidea</taxon>
        <taxon>Mermithidae</taxon>
        <taxon>Romanomermis</taxon>
    </lineage>
</organism>
<dbReference type="InterPro" id="IPR012340">
    <property type="entry name" value="NA-bd_OB-fold"/>
</dbReference>
<keyword evidence="3" id="KW-0547">Nucleotide-binding</keyword>
<dbReference type="GO" id="GO:0004815">
    <property type="term" value="F:aspartate-tRNA ligase activity"/>
    <property type="evidence" value="ECO:0007669"/>
    <property type="project" value="TreeGrafter"/>
</dbReference>
<name>A0A915J5M0_ROMCU</name>
<evidence type="ECO:0000313" key="9">
    <source>
        <dbReference type="WBParaSite" id="nRc.2.0.1.t21089-RA"/>
    </source>
</evidence>
<dbReference type="InterPro" id="IPR047089">
    <property type="entry name" value="Asp-tRNA-ligase_1_N"/>
</dbReference>
<keyword evidence="8" id="KW-1185">Reference proteome</keyword>
<dbReference type="PANTHER" id="PTHR22594:SF5">
    <property type="entry name" value="ASPARTATE--TRNA LIGASE, MITOCHONDRIAL"/>
    <property type="match status" value="1"/>
</dbReference>
<evidence type="ECO:0000256" key="5">
    <source>
        <dbReference type="ARBA" id="ARBA00022917"/>
    </source>
</evidence>
<dbReference type="PANTHER" id="PTHR22594">
    <property type="entry name" value="ASPARTYL/LYSYL-TRNA SYNTHETASE"/>
    <property type="match status" value="1"/>
</dbReference>
<dbReference type="AlphaFoldDB" id="A0A915J5M0"/>
<evidence type="ECO:0000256" key="2">
    <source>
        <dbReference type="ARBA" id="ARBA00022598"/>
    </source>
</evidence>
<evidence type="ECO:0000313" key="8">
    <source>
        <dbReference type="Proteomes" id="UP000887565"/>
    </source>
</evidence>
<protein>
    <submittedName>
        <fullName evidence="9">Aminoacyl-transfer RNA synthetases class-II family profile domain-containing protein</fullName>
    </submittedName>
</protein>
<dbReference type="WBParaSite" id="nRc.2.0.1.t21089-RA">
    <property type="protein sequence ID" value="nRc.2.0.1.t21089-RA"/>
    <property type="gene ID" value="nRc.2.0.1.g21089"/>
</dbReference>
<keyword evidence="4" id="KW-0067">ATP-binding</keyword>
<dbReference type="InterPro" id="IPR004524">
    <property type="entry name" value="Asp-tRNA-ligase_1"/>
</dbReference>
<keyword evidence="6" id="KW-0030">Aminoacyl-tRNA synthetase</keyword>
<dbReference type="GO" id="GO:0006422">
    <property type="term" value="P:aspartyl-tRNA aminoacylation"/>
    <property type="evidence" value="ECO:0007669"/>
    <property type="project" value="TreeGrafter"/>
</dbReference>
<dbReference type="HAMAP" id="MF_00044">
    <property type="entry name" value="Asp_tRNA_synth_type1"/>
    <property type="match status" value="1"/>
</dbReference>
<dbReference type="InterPro" id="IPR045864">
    <property type="entry name" value="aa-tRNA-synth_II/BPL/LPL"/>
</dbReference>
<dbReference type="NCBIfam" id="NF001750">
    <property type="entry name" value="PRK00476.1"/>
    <property type="match status" value="1"/>
</dbReference>
<dbReference type="InterPro" id="IPR002312">
    <property type="entry name" value="Asp/Asn-tRNA-synth_IIb"/>
</dbReference>
<dbReference type="GO" id="GO:0005739">
    <property type="term" value="C:mitochondrion"/>
    <property type="evidence" value="ECO:0007669"/>
    <property type="project" value="TreeGrafter"/>
</dbReference>
<dbReference type="Gene3D" id="3.30.930.10">
    <property type="entry name" value="Bira Bifunctional Protein, Domain 2"/>
    <property type="match status" value="1"/>
</dbReference>
<dbReference type="Gene3D" id="2.40.50.140">
    <property type="entry name" value="Nucleic acid-binding proteins"/>
    <property type="match status" value="1"/>
</dbReference>
<accession>A0A915J5M0</accession>
<dbReference type="SUPFAM" id="SSF55681">
    <property type="entry name" value="Class II aaRS and biotin synthetases"/>
    <property type="match status" value="1"/>
</dbReference>
<dbReference type="InterPro" id="IPR004364">
    <property type="entry name" value="Aa-tRNA-synt_II"/>
</dbReference>
<evidence type="ECO:0000256" key="6">
    <source>
        <dbReference type="ARBA" id="ARBA00023146"/>
    </source>
</evidence>